<name>A0ABR3F9S4_9AGAR</name>
<evidence type="ECO:0000313" key="2">
    <source>
        <dbReference type="EMBL" id="KAL0572063.1"/>
    </source>
</evidence>
<gene>
    <name evidence="2" type="ORF">V5O48_009902</name>
</gene>
<dbReference type="Proteomes" id="UP001465976">
    <property type="component" value="Unassembled WGS sequence"/>
</dbReference>
<reference evidence="2 3" key="1">
    <citation type="submission" date="2024-02" db="EMBL/GenBank/DDBJ databases">
        <title>A draft genome for the cacao thread blight pathogen Marasmius crinis-equi.</title>
        <authorList>
            <person name="Cohen S.P."/>
            <person name="Baruah I.K."/>
            <person name="Amoako-Attah I."/>
            <person name="Bukari Y."/>
            <person name="Meinhardt L.W."/>
            <person name="Bailey B.A."/>
        </authorList>
    </citation>
    <scope>NUCLEOTIDE SEQUENCE [LARGE SCALE GENOMIC DNA]</scope>
    <source>
        <strain evidence="2 3">GH-76</strain>
    </source>
</reference>
<feature type="region of interest" description="Disordered" evidence="1">
    <location>
        <begin position="54"/>
        <end position="106"/>
    </location>
</feature>
<keyword evidence="3" id="KW-1185">Reference proteome</keyword>
<organism evidence="2 3">
    <name type="scientific">Marasmius crinis-equi</name>
    <dbReference type="NCBI Taxonomy" id="585013"/>
    <lineage>
        <taxon>Eukaryota</taxon>
        <taxon>Fungi</taxon>
        <taxon>Dikarya</taxon>
        <taxon>Basidiomycota</taxon>
        <taxon>Agaricomycotina</taxon>
        <taxon>Agaricomycetes</taxon>
        <taxon>Agaricomycetidae</taxon>
        <taxon>Agaricales</taxon>
        <taxon>Marasmiineae</taxon>
        <taxon>Marasmiaceae</taxon>
        <taxon>Marasmius</taxon>
    </lineage>
</organism>
<protein>
    <submittedName>
        <fullName evidence="2">Uncharacterized protein</fullName>
    </submittedName>
</protein>
<dbReference type="Gene3D" id="3.60.130.30">
    <property type="match status" value="1"/>
</dbReference>
<dbReference type="EMBL" id="JBAHYK010000677">
    <property type="protein sequence ID" value="KAL0572063.1"/>
    <property type="molecule type" value="Genomic_DNA"/>
</dbReference>
<feature type="compositionally biased region" description="Basic and acidic residues" evidence="1">
    <location>
        <begin position="93"/>
        <end position="106"/>
    </location>
</feature>
<evidence type="ECO:0000256" key="1">
    <source>
        <dbReference type="SAM" id="MobiDB-lite"/>
    </source>
</evidence>
<evidence type="ECO:0000313" key="3">
    <source>
        <dbReference type="Proteomes" id="UP001465976"/>
    </source>
</evidence>
<proteinExistence type="predicted"/>
<comment type="caution">
    <text evidence="2">The sequence shown here is derived from an EMBL/GenBank/DDBJ whole genome shotgun (WGS) entry which is preliminary data.</text>
</comment>
<sequence length="449" mass="50160">MSSTEPTNWARVLRNKKEYSPIVIGHVDILPLLSSATARAIDSEGKEVRGGVDVIDASDASGPPPLDPEPKDAGKKRKIQSHTNEKRARKRTKQSDRVKHAAEEPRKFNEPVETTFEAWDLPSKADGYAARPMELDKPKMKGAKCTYRLEDLAKEGIRVIPWNGRVHKPILDRNGRVIAVLVGLPDDSTFDDDCHSFHKAILQKRSKFSQADSRQDRGNFPAERQGISYGMGQAIPMCITHTKYGHLMEELLGMREAARISGYQSAAFARWSPENYQLYQETKTFIQEHEDTYQLRWNFNGSVFACATVNFGPQTCTFKHRDVQNLPHGWCAVTAMGSFDYRKGGHLVLWDLGVALEFPPGSTILLPSATLLHSNIPVGPNETRTSYTQYSAGPLFRWVKYGGRNLGQLEEQDKAAYEKHVAGLKAKAGLAGIERFSTLDDLLAKGHVI</sequence>
<accession>A0ABR3F9S4</accession>